<organism evidence="1 2">
    <name type="scientific">Pseudomonas gorinensis</name>
    <dbReference type="NCBI Taxonomy" id="3240790"/>
    <lineage>
        <taxon>Bacteria</taxon>
        <taxon>Pseudomonadati</taxon>
        <taxon>Pseudomonadota</taxon>
        <taxon>Gammaproteobacteria</taxon>
        <taxon>Pseudomonadales</taxon>
        <taxon>Pseudomonadaceae</taxon>
        <taxon>Pseudomonas</taxon>
    </lineage>
</organism>
<gene>
    <name evidence="1" type="ORF">U771_08200</name>
</gene>
<dbReference type="Proteomes" id="UP000018725">
    <property type="component" value="Chromosome"/>
</dbReference>
<sequence>MAQGSGDGAIIVFNTRAPLILQGVSSGLQHDMAGWGEAYRVETLMLNHFVAPTGWLTMMSGGVASGLALMPFS</sequence>
<protein>
    <submittedName>
        <fullName evidence="1">Uncharacterized protein</fullName>
    </submittedName>
</protein>
<accession>A0ACA7P337</accession>
<name>A0ACA7P337_9PSED</name>
<keyword evidence="2" id="KW-1185">Reference proteome</keyword>
<reference evidence="1 2" key="1">
    <citation type="journal article" date="2014" name="Genome Announc.">
        <title>Complete Genome Sequence of Pseudomonas sp. Strain TKP, Isolated from a gamma-Hexachlorocyclohexane-Degrading Mixed Culture.</title>
        <authorList>
            <person name="Ohtsubo Y."/>
            <person name="Kishida K."/>
            <person name="Sato T."/>
            <person name="Tabata M."/>
            <person name="Kawasumi T."/>
            <person name="Ogura Y."/>
            <person name="Hayashi T."/>
            <person name="Tsuda M."/>
            <person name="Nagata Y."/>
        </authorList>
    </citation>
    <scope>NUCLEOTIDE SEQUENCE [LARGE SCALE GENOMIC DNA]</scope>
    <source>
        <strain evidence="1 2">TKP</strain>
    </source>
</reference>
<evidence type="ECO:0000313" key="1">
    <source>
        <dbReference type="EMBL" id="AHC34184.1"/>
    </source>
</evidence>
<dbReference type="EMBL" id="CP006852">
    <property type="protein sequence ID" value="AHC34184.1"/>
    <property type="molecule type" value="Genomic_DNA"/>
</dbReference>
<proteinExistence type="predicted"/>
<evidence type="ECO:0000313" key="2">
    <source>
        <dbReference type="Proteomes" id="UP000018725"/>
    </source>
</evidence>